<dbReference type="EMBL" id="PEJP01000014">
    <property type="protein sequence ID" value="RYO69310.1"/>
    <property type="molecule type" value="Genomic_DNA"/>
</dbReference>
<evidence type="ECO:0000313" key="3">
    <source>
        <dbReference type="Proteomes" id="UP000293823"/>
    </source>
</evidence>
<proteinExistence type="predicted"/>
<sequence>MPPKKDAAAGESDALLVGFTNKETKLLAAAFVSSTAPDKFDYDIMATLTGNTAGSLKKMWPPVKKKAAEGHASFAAFLGQAGVAGVAGSAAPAGGEPRPKPQAPVKVVKKRKATDEAPEDAEDSAKDLDPPSATDKSEGDKSDSKKKKVPAAKKGKKTPDQKKELAKGKGRPRKAVKKEESASEEEVKDGSVENSADGGDGPCGEAEDDI</sequence>
<reference evidence="3" key="1">
    <citation type="journal article" date="2019" name="bioRxiv">
        <title>Genomics, evolutionary history and diagnostics of the Alternaria alternata species group including apple and Asian pear pathotypes.</title>
        <authorList>
            <person name="Armitage A.D."/>
            <person name="Cockerton H.M."/>
            <person name="Sreenivasaprasad S."/>
            <person name="Woodhall J.W."/>
            <person name="Lane C.R."/>
            <person name="Harrison R.J."/>
            <person name="Clarkson J.P."/>
        </authorList>
    </citation>
    <scope>NUCLEOTIDE SEQUENCE [LARGE SCALE GENOMIC DNA]</scope>
    <source>
        <strain evidence="3">RGR 97.0016</strain>
    </source>
</reference>
<feature type="compositionally biased region" description="Basic and acidic residues" evidence="1">
    <location>
        <begin position="123"/>
        <end position="143"/>
    </location>
</feature>
<feature type="compositionally biased region" description="Basic and acidic residues" evidence="1">
    <location>
        <begin position="157"/>
        <end position="167"/>
    </location>
</feature>
<name>A0A4Q4SFL7_9PLEO</name>
<feature type="region of interest" description="Disordered" evidence="1">
    <location>
        <begin position="86"/>
        <end position="210"/>
    </location>
</feature>
<protein>
    <submittedName>
        <fullName evidence="2">Uncharacterized protein</fullName>
    </submittedName>
</protein>
<dbReference type="AlphaFoldDB" id="A0A4Q4SFL7"/>
<evidence type="ECO:0000313" key="2">
    <source>
        <dbReference type="EMBL" id="RYO69310.1"/>
    </source>
</evidence>
<accession>A0A4Q4SFL7</accession>
<organism evidence="2 3">
    <name type="scientific">Alternaria arborescens</name>
    <dbReference type="NCBI Taxonomy" id="156630"/>
    <lineage>
        <taxon>Eukaryota</taxon>
        <taxon>Fungi</taxon>
        <taxon>Dikarya</taxon>
        <taxon>Ascomycota</taxon>
        <taxon>Pezizomycotina</taxon>
        <taxon>Dothideomycetes</taxon>
        <taxon>Pleosporomycetidae</taxon>
        <taxon>Pleosporales</taxon>
        <taxon>Pleosporineae</taxon>
        <taxon>Pleosporaceae</taxon>
        <taxon>Alternaria</taxon>
        <taxon>Alternaria sect. Alternaria</taxon>
    </lineage>
</organism>
<dbReference type="Proteomes" id="UP000293823">
    <property type="component" value="Unassembled WGS sequence"/>
</dbReference>
<gene>
    <name evidence="2" type="ORF">AA0113_g4331</name>
</gene>
<feature type="compositionally biased region" description="Low complexity" evidence="1">
    <location>
        <begin position="86"/>
        <end position="95"/>
    </location>
</feature>
<dbReference type="OrthoDB" id="3796455at2759"/>
<feature type="compositionally biased region" description="Basic residues" evidence="1">
    <location>
        <begin position="144"/>
        <end position="156"/>
    </location>
</feature>
<evidence type="ECO:0000256" key="1">
    <source>
        <dbReference type="SAM" id="MobiDB-lite"/>
    </source>
</evidence>
<keyword evidence="3" id="KW-1185">Reference proteome</keyword>
<comment type="caution">
    <text evidence="2">The sequence shown here is derived from an EMBL/GenBank/DDBJ whole genome shotgun (WGS) entry which is preliminary data.</text>
</comment>